<evidence type="ECO:0000313" key="3">
    <source>
        <dbReference type="Proteomes" id="UP001611075"/>
    </source>
</evidence>
<protein>
    <recommendedName>
        <fullName evidence="4">Histidine kinase/HSP90-like ATPase domain-containing protein</fullName>
    </recommendedName>
</protein>
<evidence type="ECO:0008006" key="4">
    <source>
        <dbReference type="Google" id="ProtNLM"/>
    </source>
</evidence>
<organism evidence="2 3">
    <name type="scientific">Micromonospora rubida</name>
    <dbReference type="NCBI Taxonomy" id="2697657"/>
    <lineage>
        <taxon>Bacteria</taxon>
        <taxon>Bacillati</taxon>
        <taxon>Actinomycetota</taxon>
        <taxon>Actinomycetes</taxon>
        <taxon>Micromonosporales</taxon>
        <taxon>Micromonosporaceae</taxon>
        <taxon>Micromonospora</taxon>
    </lineage>
</organism>
<dbReference type="InterPro" id="IPR036890">
    <property type="entry name" value="HATPase_C_sf"/>
</dbReference>
<keyword evidence="3" id="KW-1185">Reference proteome</keyword>
<dbReference type="EMBL" id="JBIRPU010000055">
    <property type="protein sequence ID" value="MFI0797222.1"/>
    <property type="molecule type" value="Genomic_DNA"/>
</dbReference>
<reference evidence="2 3" key="1">
    <citation type="submission" date="2024-10" db="EMBL/GenBank/DDBJ databases">
        <title>The Natural Products Discovery Center: Release of the First 8490 Sequenced Strains for Exploring Actinobacteria Biosynthetic Diversity.</title>
        <authorList>
            <person name="Kalkreuter E."/>
            <person name="Kautsar S.A."/>
            <person name="Yang D."/>
            <person name="Bader C.D."/>
            <person name="Teijaro C.N."/>
            <person name="Fluegel L."/>
            <person name="Davis C.M."/>
            <person name="Simpson J.R."/>
            <person name="Lauterbach L."/>
            <person name="Steele A.D."/>
            <person name="Gui C."/>
            <person name="Meng S."/>
            <person name="Li G."/>
            <person name="Viehrig K."/>
            <person name="Ye F."/>
            <person name="Su P."/>
            <person name="Kiefer A.F."/>
            <person name="Nichols A."/>
            <person name="Cepeda A.J."/>
            <person name="Yan W."/>
            <person name="Fan B."/>
            <person name="Jiang Y."/>
            <person name="Adhikari A."/>
            <person name="Zheng C.-J."/>
            <person name="Schuster L."/>
            <person name="Cowan T.M."/>
            <person name="Smanski M.J."/>
            <person name="Chevrette M.G."/>
            <person name="De Carvalho L.P.S."/>
            <person name="Shen B."/>
        </authorList>
    </citation>
    <scope>NUCLEOTIDE SEQUENCE [LARGE SCALE GENOMIC DNA]</scope>
    <source>
        <strain evidence="2 3">NPDC021253</strain>
    </source>
</reference>
<sequence>ATRFSPGDVVVMGYLLGDRVIIQIADAGTGIAPKLLEVLNAELAAPAPMIEVEHIRRQGIATVALLAATHGLRVRLVPAQPQGTVAEVEISVDKLVITAAAPIMLPTGPVAGRRAPGEPPAPILAVAAPAAWRPDRMATTASRAQPPAPGTADAPTQALPVVPAQRPTPEVQQNMPVFDEVTRQHSPWFEEGATVHLAPAVPLPAPRPQHGEPATTPNGLPKRQRMAAFVPPPTPAPAVPRTSPSGLAATAAAYQRGVGHRPLLPKGQP</sequence>
<name>A0ABW7SU20_9ACTN</name>
<gene>
    <name evidence="2" type="ORF">ACH4OY_31785</name>
</gene>
<evidence type="ECO:0000313" key="2">
    <source>
        <dbReference type="EMBL" id="MFI0797222.1"/>
    </source>
</evidence>
<dbReference type="SUPFAM" id="SSF55874">
    <property type="entry name" value="ATPase domain of HSP90 chaperone/DNA topoisomerase II/histidine kinase"/>
    <property type="match status" value="1"/>
</dbReference>
<accession>A0ABW7SU20</accession>
<evidence type="ECO:0000256" key="1">
    <source>
        <dbReference type="SAM" id="MobiDB-lite"/>
    </source>
</evidence>
<feature type="region of interest" description="Disordered" evidence="1">
    <location>
        <begin position="225"/>
        <end position="244"/>
    </location>
</feature>
<comment type="caution">
    <text evidence="2">The sequence shown here is derived from an EMBL/GenBank/DDBJ whole genome shotgun (WGS) entry which is preliminary data.</text>
</comment>
<proteinExistence type="predicted"/>
<feature type="region of interest" description="Disordered" evidence="1">
    <location>
        <begin position="134"/>
        <end position="156"/>
    </location>
</feature>
<feature type="non-terminal residue" evidence="2">
    <location>
        <position position="1"/>
    </location>
</feature>
<dbReference type="Proteomes" id="UP001611075">
    <property type="component" value="Unassembled WGS sequence"/>
</dbReference>